<keyword evidence="3" id="KW-1185">Reference proteome</keyword>
<dbReference type="EMBL" id="JBJHZZ010000013">
    <property type="protein sequence ID" value="MFL0248135.1"/>
    <property type="molecule type" value="Genomic_DNA"/>
</dbReference>
<feature type="transmembrane region" description="Helical" evidence="1">
    <location>
        <begin position="23"/>
        <end position="43"/>
    </location>
</feature>
<keyword evidence="1" id="KW-1133">Transmembrane helix</keyword>
<accession>A0ABW8T905</accession>
<organism evidence="2 3">
    <name type="scientific">Candidatus Clostridium stratigraminis</name>
    <dbReference type="NCBI Taxonomy" id="3381661"/>
    <lineage>
        <taxon>Bacteria</taxon>
        <taxon>Bacillati</taxon>
        <taxon>Bacillota</taxon>
        <taxon>Clostridia</taxon>
        <taxon>Eubacteriales</taxon>
        <taxon>Clostridiaceae</taxon>
        <taxon>Clostridium</taxon>
    </lineage>
</organism>
<dbReference type="RefSeq" id="WP_406770566.1">
    <property type="nucleotide sequence ID" value="NZ_JBJHZZ010000013.1"/>
</dbReference>
<evidence type="ECO:0000313" key="3">
    <source>
        <dbReference type="Proteomes" id="UP001623591"/>
    </source>
</evidence>
<evidence type="ECO:0000313" key="2">
    <source>
        <dbReference type="EMBL" id="MFL0248135.1"/>
    </source>
</evidence>
<protein>
    <submittedName>
        <fullName evidence="2">Uncharacterized protein</fullName>
    </submittedName>
</protein>
<gene>
    <name evidence="2" type="ORF">ACJDUG_14335</name>
</gene>
<reference evidence="2 3" key="1">
    <citation type="submission" date="2024-11" db="EMBL/GenBank/DDBJ databases">
        <authorList>
            <person name="Heng Y.C."/>
            <person name="Lim A.C.H."/>
            <person name="Lee J.K.Y."/>
            <person name="Kittelmann S."/>
        </authorList>
    </citation>
    <scope>NUCLEOTIDE SEQUENCE [LARGE SCALE GENOMIC DNA]</scope>
    <source>
        <strain evidence="2 3">WILCCON 0185</strain>
    </source>
</reference>
<keyword evidence="1" id="KW-0812">Transmembrane</keyword>
<comment type="caution">
    <text evidence="2">The sequence shown here is derived from an EMBL/GenBank/DDBJ whole genome shotgun (WGS) entry which is preliminary data.</text>
</comment>
<proteinExistence type="predicted"/>
<sequence length="47" mass="4943">MNIDISSITSSIMPKKRRKAQNIKAGVGALGVLAGAGIAYMAIKQLR</sequence>
<keyword evidence="1" id="KW-0472">Membrane</keyword>
<name>A0ABW8T905_9CLOT</name>
<dbReference type="Proteomes" id="UP001623591">
    <property type="component" value="Unassembled WGS sequence"/>
</dbReference>
<evidence type="ECO:0000256" key="1">
    <source>
        <dbReference type="SAM" id="Phobius"/>
    </source>
</evidence>